<dbReference type="eggNOG" id="KOG1001">
    <property type="taxonomic scope" value="Eukaryota"/>
</dbReference>
<dbReference type="EMBL" id="KB446535">
    <property type="protein sequence ID" value="EME49117.1"/>
    <property type="molecule type" value="Genomic_DNA"/>
</dbReference>
<dbReference type="HOGENOM" id="CLU_449745_0_0_1"/>
<feature type="domain" description="RING-type" evidence="7">
    <location>
        <begin position="239"/>
        <end position="277"/>
    </location>
</feature>
<evidence type="ECO:0008006" key="11">
    <source>
        <dbReference type="Google" id="ProtNLM"/>
    </source>
</evidence>
<dbReference type="CDD" id="cd18793">
    <property type="entry name" value="SF2_C_SNF"/>
    <property type="match status" value="1"/>
</dbReference>
<dbReference type="GO" id="GO:0008094">
    <property type="term" value="F:ATP-dependent activity, acting on DNA"/>
    <property type="evidence" value="ECO:0007669"/>
    <property type="project" value="TreeGrafter"/>
</dbReference>
<dbReference type="SMART" id="SM00184">
    <property type="entry name" value="RING"/>
    <property type="match status" value="1"/>
</dbReference>
<dbReference type="PROSITE" id="PS51194">
    <property type="entry name" value="HELICASE_CTER"/>
    <property type="match status" value="1"/>
</dbReference>
<accession>N1Q0D5</accession>
<dbReference type="InterPro" id="IPR049730">
    <property type="entry name" value="SNF2/RAD54-like_C"/>
</dbReference>
<evidence type="ECO:0000313" key="10">
    <source>
        <dbReference type="Proteomes" id="UP000016933"/>
    </source>
</evidence>
<dbReference type="Pfam" id="PF00271">
    <property type="entry name" value="Helicase_C"/>
    <property type="match status" value="1"/>
</dbReference>
<dbReference type="Proteomes" id="UP000016933">
    <property type="component" value="Unassembled WGS sequence"/>
</dbReference>
<sequence length="495" mass="55603">MPGGKGSKQPEWKLRAHGLYSMNWRRIILDEGHQVRNPKTKGSMAVCSLFSRSRWVLTGTPIVNSLADLYSLLRFVGVSGGLDRLEMFNRVLVRPIKNGDESATSLLKAIMKAFTLRRRKDMKFIDLKLPKLEEFVHRIDFTEKEKERYDALFLQAKGMMKTYSDKRNSGAEGASSAYQHLLEILLRMRQCCNHWLLCAERVTNLLTQLETQKTVSLTPENKKALQDVLQVQIESQEDCPICLDSLHHPVISVCGHSFGQECISKVIEQQHKCPMCRAELPDETVLVGPANGCGDESATDDLDLTQSSSKLEALVRILEATKGNGNKTVVFSQWTRCLDNVQSRLDNEKSYKYCRLDGTMSASERDEALQSLEQDKDTTVMLASLGVCAVGLNLTAANSVILCDTWWAPAIEDQAVDRVHRLGQTRETRVFRLVMDGSIEEDTLAVQADKRKLMMVAFSEKSNKRDGARSGRLADIQRLLSREVNGDDVQKASST</sequence>
<dbReference type="PANTHER" id="PTHR45626:SF11">
    <property type="entry name" value="FAMILY HELICASE, PUTATIVE (AFU_ORTHOLOGUE AFUA_5G06590)-RELATED"/>
    <property type="match status" value="1"/>
</dbReference>
<keyword evidence="6" id="KW-0862">Zinc</keyword>
<dbReference type="OMA" id="GQECISK"/>
<evidence type="ECO:0000256" key="2">
    <source>
        <dbReference type="ARBA" id="ARBA00022741"/>
    </source>
</evidence>
<dbReference type="SUPFAM" id="SSF57850">
    <property type="entry name" value="RING/U-box"/>
    <property type="match status" value="1"/>
</dbReference>
<dbReference type="InterPro" id="IPR001650">
    <property type="entry name" value="Helicase_C-like"/>
</dbReference>
<keyword evidence="6" id="KW-0863">Zinc-finger</keyword>
<protein>
    <recommendedName>
        <fullName evidence="11">RING-type domain-containing protein</fullName>
    </recommendedName>
</protein>
<keyword evidence="5" id="KW-0067">ATP-binding</keyword>
<evidence type="ECO:0000256" key="5">
    <source>
        <dbReference type="ARBA" id="ARBA00022840"/>
    </source>
</evidence>
<dbReference type="InterPro" id="IPR013083">
    <property type="entry name" value="Znf_RING/FYVE/PHD"/>
</dbReference>
<evidence type="ECO:0000259" key="7">
    <source>
        <dbReference type="PROSITE" id="PS50089"/>
    </source>
</evidence>
<feature type="domain" description="Helicase C-terminal" evidence="8">
    <location>
        <begin position="310"/>
        <end position="464"/>
    </location>
</feature>
<dbReference type="Gene3D" id="3.30.40.10">
    <property type="entry name" value="Zinc/RING finger domain, C3HC4 (zinc finger)"/>
    <property type="match status" value="1"/>
</dbReference>
<name>N1Q0D5_DOTSN</name>
<dbReference type="OrthoDB" id="448448at2759"/>
<dbReference type="InterPro" id="IPR050628">
    <property type="entry name" value="SNF2_RAD54_helicase_TF"/>
</dbReference>
<gene>
    <name evidence="9" type="ORF">DOTSEDRAFT_67996</name>
</gene>
<dbReference type="Gene3D" id="3.40.50.10810">
    <property type="entry name" value="Tandem AAA-ATPase domain"/>
    <property type="match status" value="1"/>
</dbReference>
<dbReference type="InterPro" id="IPR000330">
    <property type="entry name" value="SNF2_N"/>
</dbReference>
<dbReference type="InterPro" id="IPR027417">
    <property type="entry name" value="P-loop_NTPase"/>
</dbReference>
<dbReference type="SUPFAM" id="SSF52540">
    <property type="entry name" value="P-loop containing nucleoside triphosphate hydrolases"/>
    <property type="match status" value="1"/>
</dbReference>
<dbReference type="PROSITE" id="PS50089">
    <property type="entry name" value="ZF_RING_2"/>
    <property type="match status" value="1"/>
</dbReference>
<keyword evidence="3" id="KW-0378">Hydrolase</keyword>
<dbReference type="GO" id="GO:0016787">
    <property type="term" value="F:hydrolase activity"/>
    <property type="evidence" value="ECO:0007669"/>
    <property type="project" value="UniProtKB-KW"/>
</dbReference>
<dbReference type="InterPro" id="IPR001841">
    <property type="entry name" value="Znf_RING"/>
</dbReference>
<dbReference type="InterPro" id="IPR038718">
    <property type="entry name" value="SNF2-like_sf"/>
</dbReference>
<evidence type="ECO:0000313" key="9">
    <source>
        <dbReference type="EMBL" id="EME49117.1"/>
    </source>
</evidence>
<evidence type="ECO:0000256" key="3">
    <source>
        <dbReference type="ARBA" id="ARBA00022801"/>
    </source>
</evidence>
<dbReference type="GO" id="GO:0005634">
    <property type="term" value="C:nucleus"/>
    <property type="evidence" value="ECO:0007669"/>
    <property type="project" value="TreeGrafter"/>
</dbReference>
<comment type="similarity">
    <text evidence="1">Belongs to the SNF2/RAD54 helicase family.</text>
</comment>
<dbReference type="GO" id="GO:0005524">
    <property type="term" value="F:ATP binding"/>
    <property type="evidence" value="ECO:0007669"/>
    <property type="project" value="UniProtKB-KW"/>
</dbReference>
<keyword evidence="2" id="KW-0547">Nucleotide-binding</keyword>
<evidence type="ECO:0000256" key="4">
    <source>
        <dbReference type="ARBA" id="ARBA00022806"/>
    </source>
</evidence>
<reference evidence="10" key="1">
    <citation type="journal article" date="2012" name="PLoS Genet.">
        <title>The genomes of the fungal plant pathogens Cladosporium fulvum and Dothistroma septosporum reveal adaptation to different hosts and lifestyles but also signatures of common ancestry.</title>
        <authorList>
            <person name="de Wit P.J.G.M."/>
            <person name="van der Burgt A."/>
            <person name="Oekmen B."/>
            <person name="Stergiopoulos I."/>
            <person name="Abd-Elsalam K.A."/>
            <person name="Aerts A.L."/>
            <person name="Bahkali A.H."/>
            <person name="Beenen H.G."/>
            <person name="Chettri P."/>
            <person name="Cox M.P."/>
            <person name="Datema E."/>
            <person name="de Vries R.P."/>
            <person name="Dhillon B."/>
            <person name="Ganley A.R."/>
            <person name="Griffiths S.A."/>
            <person name="Guo Y."/>
            <person name="Hamelin R.C."/>
            <person name="Henrissat B."/>
            <person name="Kabir M.S."/>
            <person name="Jashni M.K."/>
            <person name="Kema G."/>
            <person name="Klaubauf S."/>
            <person name="Lapidus A."/>
            <person name="Levasseur A."/>
            <person name="Lindquist E."/>
            <person name="Mehrabi R."/>
            <person name="Ohm R.A."/>
            <person name="Owen T.J."/>
            <person name="Salamov A."/>
            <person name="Schwelm A."/>
            <person name="Schijlen E."/>
            <person name="Sun H."/>
            <person name="van den Burg H.A."/>
            <person name="van Ham R.C.H.J."/>
            <person name="Zhang S."/>
            <person name="Goodwin S.B."/>
            <person name="Grigoriev I.V."/>
            <person name="Collemare J."/>
            <person name="Bradshaw R.E."/>
        </authorList>
    </citation>
    <scope>NUCLEOTIDE SEQUENCE [LARGE SCALE GENOMIC DNA]</scope>
    <source>
        <strain evidence="10">NZE10 / CBS 128990</strain>
    </source>
</reference>
<keyword evidence="10" id="KW-1185">Reference proteome</keyword>
<dbReference type="Pfam" id="PF13923">
    <property type="entry name" value="zf-C3HC4_2"/>
    <property type="match status" value="1"/>
</dbReference>
<organism evidence="9 10">
    <name type="scientific">Dothistroma septosporum (strain NZE10 / CBS 128990)</name>
    <name type="common">Red band needle blight fungus</name>
    <name type="synonym">Mycosphaerella pini</name>
    <dbReference type="NCBI Taxonomy" id="675120"/>
    <lineage>
        <taxon>Eukaryota</taxon>
        <taxon>Fungi</taxon>
        <taxon>Dikarya</taxon>
        <taxon>Ascomycota</taxon>
        <taxon>Pezizomycotina</taxon>
        <taxon>Dothideomycetes</taxon>
        <taxon>Dothideomycetidae</taxon>
        <taxon>Mycosphaerellales</taxon>
        <taxon>Mycosphaerellaceae</taxon>
        <taxon>Dothistroma</taxon>
    </lineage>
</organism>
<proteinExistence type="inferred from homology"/>
<dbReference type="SMART" id="SM00490">
    <property type="entry name" value="HELICc"/>
    <property type="match status" value="1"/>
</dbReference>
<evidence type="ECO:0000256" key="1">
    <source>
        <dbReference type="ARBA" id="ARBA00007025"/>
    </source>
</evidence>
<evidence type="ECO:0000259" key="8">
    <source>
        <dbReference type="PROSITE" id="PS51194"/>
    </source>
</evidence>
<dbReference type="GO" id="GO:0008270">
    <property type="term" value="F:zinc ion binding"/>
    <property type="evidence" value="ECO:0007669"/>
    <property type="project" value="UniProtKB-KW"/>
</dbReference>
<evidence type="ECO:0000256" key="6">
    <source>
        <dbReference type="PROSITE-ProRule" id="PRU00175"/>
    </source>
</evidence>
<dbReference type="PANTHER" id="PTHR45626">
    <property type="entry name" value="TRANSCRIPTION TERMINATION FACTOR 2-RELATED"/>
    <property type="match status" value="1"/>
</dbReference>
<keyword evidence="6" id="KW-0479">Metal-binding</keyword>
<dbReference type="GO" id="GO:0004386">
    <property type="term" value="F:helicase activity"/>
    <property type="evidence" value="ECO:0007669"/>
    <property type="project" value="UniProtKB-KW"/>
</dbReference>
<dbReference type="STRING" id="675120.N1Q0D5"/>
<keyword evidence="4" id="KW-0347">Helicase</keyword>
<dbReference type="Pfam" id="PF00176">
    <property type="entry name" value="SNF2-rel_dom"/>
    <property type="match status" value="1"/>
</dbReference>
<dbReference type="GO" id="GO:0006281">
    <property type="term" value="P:DNA repair"/>
    <property type="evidence" value="ECO:0007669"/>
    <property type="project" value="TreeGrafter"/>
</dbReference>
<reference evidence="9 10" key="2">
    <citation type="journal article" date="2012" name="PLoS Pathog.">
        <title>Diverse lifestyles and strategies of plant pathogenesis encoded in the genomes of eighteen Dothideomycetes fungi.</title>
        <authorList>
            <person name="Ohm R.A."/>
            <person name="Feau N."/>
            <person name="Henrissat B."/>
            <person name="Schoch C.L."/>
            <person name="Horwitz B.A."/>
            <person name="Barry K.W."/>
            <person name="Condon B.J."/>
            <person name="Copeland A.C."/>
            <person name="Dhillon B."/>
            <person name="Glaser F."/>
            <person name="Hesse C.N."/>
            <person name="Kosti I."/>
            <person name="LaButti K."/>
            <person name="Lindquist E.A."/>
            <person name="Lucas S."/>
            <person name="Salamov A.A."/>
            <person name="Bradshaw R.E."/>
            <person name="Ciuffetti L."/>
            <person name="Hamelin R.C."/>
            <person name="Kema G.H.J."/>
            <person name="Lawrence C."/>
            <person name="Scott J.A."/>
            <person name="Spatafora J.W."/>
            <person name="Turgeon B.G."/>
            <person name="de Wit P.J.G.M."/>
            <person name="Zhong S."/>
            <person name="Goodwin S.B."/>
            <person name="Grigoriev I.V."/>
        </authorList>
    </citation>
    <scope>NUCLEOTIDE SEQUENCE [LARGE SCALE GENOMIC DNA]</scope>
    <source>
        <strain evidence="10">NZE10 / CBS 128990</strain>
    </source>
</reference>
<dbReference type="Gene3D" id="3.40.50.300">
    <property type="entry name" value="P-loop containing nucleotide triphosphate hydrolases"/>
    <property type="match status" value="1"/>
</dbReference>
<dbReference type="AlphaFoldDB" id="N1Q0D5"/>